<dbReference type="InterPro" id="IPR009008">
    <property type="entry name" value="Val/Leu/Ile-tRNA-synth_edit"/>
</dbReference>
<dbReference type="SUPFAM" id="SSF50677">
    <property type="entry name" value="ValRS/IleRS/LeuRS editing domain"/>
    <property type="match status" value="1"/>
</dbReference>
<dbReference type="PANTHER" id="PTHR45794">
    <property type="entry name" value="LEUCYL-TRNA SYNTHETASE"/>
    <property type="match status" value="1"/>
</dbReference>
<comment type="catalytic activity">
    <reaction evidence="7">
        <text>tRNA(Leu) + L-leucine + ATP = L-leucyl-tRNA(Leu) + AMP + diphosphate</text>
        <dbReference type="Rhea" id="RHEA:11688"/>
        <dbReference type="Rhea" id="RHEA-COMP:9613"/>
        <dbReference type="Rhea" id="RHEA-COMP:9622"/>
        <dbReference type="ChEBI" id="CHEBI:30616"/>
        <dbReference type="ChEBI" id="CHEBI:33019"/>
        <dbReference type="ChEBI" id="CHEBI:57427"/>
        <dbReference type="ChEBI" id="CHEBI:78442"/>
        <dbReference type="ChEBI" id="CHEBI:78494"/>
        <dbReference type="ChEBI" id="CHEBI:456215"/>
        <dbReference type="EC" id="6.1.1.4"/>
    </reaction>
</comment>
<evidence type="ECO:0000256" key="1">
    <source>
        <dbReference type="ARBA" id="ARBA00005594"/>
    </source>
</evidence>
<accession>A0A8H5ZXU3</accession>
<evidence type="ECO:0000313" key="9">
    <source>
        <dbReference type="EMBL" id="KAF5857722.1"/>
    </source>
</evidence>
<dbReference type="InterPro" id="IPR055416">
    <property type="entry name" value="RBD_LARS1"/>
</dbReference>
<keyword evidence="10" id="KW-1185">Reference proteome</keyword>
<keyword evidence="6 9" id="KW-0030">Aminoacyl-tRNA synthetase</keyword>
<evidence type="ECO:0000256" key="7">
    <source>
        <dbReference type="ARBA" id="ARBA00047469"/>
    </source>
</evidence>
<comment type="caution">
    <text evidence="9">The sequence shown here is derived from an EMBL/GenBank/DDBJ whole genome shotgun (WGS) entry which is preliminary data.</text>
</comment>
<dbReference type="GO" id="GO:0004823">
    <property type="term" value="F:leucine-tRNA ligase activity"/>
    <property type="evidence" value="ECO:0007669"/>
    <property type="project" value="UniProtKB-EC"/>
</dbReference>
<evidence type="ECO:0000256" key="3">
    <source>
        <dbReference type="ARBA" id="ARBA00022741"/>
    </source>
</evidence>
<gene>
    <name evidence="9" type="primary">CDC60_1</name>
    <name evidence="9" type="ORF">ETB97_005394</name>
</gene>
<dbReference type="GO" id="GO:0006429">
    <property type="term" value="P:leucyl-tRNA aminoacylation"/>
    <property type="evidence" value="ECO:0007669"/>
    <property type="project" value="InterPro"/>
</dbReference>
<dbReference type="Pfam" id="PF24810">
    <property type="entry name" value="RBD_LARS1"/>
    <property type="match status" value="1"/>
</dbReference>
<dbReference type="InterPro" id="IPR014729">
    <property type="entry name" value="Rossmann-like_a/b/a_fold"/>
</dbReference>
<keyword evidence="5" id="KW-0648">Protein biosynthesis</keyword>
<dbReference type="EMBL" id="SPNV01000241">
    <property type="protein sequence ID" value="KAF5857722.1"/>
    <property type="molecule type" value="Genomic_DNA"/>
</dbReference>
<organism evidence="9 10">
    <name type="scientific">Petromyces alliaceus</name>
    <name type="common">Aspergillus alliaceus</name>
    <dbReference type="NCBI Taxonomy" id="209559"/>
    <lineage>
        <taxon>Eukaryota</taxon>
        <taxon>Fungi</taxon>
        <taxon>Dikarya</taxon>
        <taxon>Ascomycota</taxon>
        <taxon>Pezizomycotina</taxon>
        <taxon>Eurotiomycetes</taxon>
        <taxon>Eurotiomycetidae</taxon>
        <taxon>Eurotiales</taxon>
        <taxon>Aspergillaceae</taxon>
        <taxon>Aspergillus</taxon>
        <taxon>Aspergillus subgen. Circumdati</taxon>
    </lineage>
</organism>
<dbReference type="Gene3D" id="3.40.50.620">
    <property type="entry name" value="HUPs"/>
    <property type="match status" value="2"/>
</dbReference>
<dbReference type="SUPFAM" id="SSF52374">
    <property type="entry name" value="Nucleotidylyl transferase"/>
    <property type="match status" value="1"/>
</dbReference>
<keyword evidence="3" id="KW-0547">Nucleotide-binding</keyword>
<sequence>MPPQTLTPSKLRQQFPEFFGTMAYHYMNGPLHPSGHTICGRTVTKVAEILGSDWVGSLVHAPLSHCREGVYIHPMETVLVTKGTGIVAAIPSDSLEGFHQGIKNYGAFKGEIVQVIQAKVQQQLLDSGEAFQYTEPDKREISRSGDECGVALMDQWYLDYGETFWKNTTLEFVENSEAFNIYVQETRNGLRGVLNWLDQWACTRTYGLGYKVPWDSQFLVESLSDSTQYMAYYTVAHKLTDIYGQVPGTLKIPNHLTFFIYIYLAIFLLEYWPKAIRENGHLLLNDQKSTRKYGEDATQITLADAGDGVNNTNFNEQVADATILRLHALREWCEEQVKANPKPNLSPSAGLTLFDKTFANYMNVLAAECCRHYADTNKLQTRSEGGAYLEWQALLLAVIAPPGRSSEVLGRRGTIHNATFPVPRANDPALTVQGEYIRSTTSRITSALAAYEKKAKRKSLDFDPKKPSALNIHTASTFPAWQDDSIDILHESFDGDNQLIDNDSLTRQVLALSEATKAMPFVQTLKKRFLSGEQPDSNFERKLVFDEVLSRGQALSVLKSATGLVRIDIIEGVLWRYQGSQP</sequence>
<dbReference type="AlphaFoldDB" id="A0A8H5ZXU3"/>
<proteinExistence type="inferred from homology"/>
<dbReference type="GO" id="GO:0005524">
    <property type="term" value="F:ATP binding"/>
    <property type="evidence" value="ECO:0007669"/>
    <property type="project" value="UniProtKB-KW"/>
</dbReference>
<evidence type="ECO:0000313" key="10">
    <source>
        <dbReference type="Proteomes" id="UP000541154"/>
    </source>
</evidence>
<evidence type="ECO:0000256" key="4">
    <source>
        <dbReference type="ARBA" id="ARBA00022840"/>
    </source>
</evidence>
<name>A0A8H5ZXU3_PETAA</name>
<keyword evidence="4" id="KW-0067">ATP-binding</keyword>
<dbReference type="InterPro" id="IPR004493">
    <property type="entry name" value="Leu-tRNA-synth_Ia_arc/euk"/>
</dbReference>
<dbReference type="Proteomes" id="UP000541154">
    <property type="component" value="Unassembled WGS sequence"/>
</dbReference>
<evidence type="ECO:0000256" key="5">
    <source>
        <dbReference type="ARBA" id="ARBA00022917"/>
    </source>
</evidence>
<dbReference type="Gene3D" id="3.90.740.10">
    <property type="entry name" value="Valyl/Leucyl/Isoleucyl-tRNA synthetase, editing domain"/>
    <property type="match status" value="2"/>
</dbReference>
<feature type="domain" description="Leucine--tRNA ligase RagD-binding" evidence="8">
    <location>
        <begin position="475"/>
        <end position="530"/>
    </location>
</feature>
<evidence type="ECO:0000256" key="6">
    <source>
        <dbReference type="ARBA" id="ARBA00023146"/>
    </source>
</evidence>
<dbReference type="PANTHER" id="PTHR45794:SF1">
    <property type="entry name" value="LEUCINE--TRNA LIGASE, CYTOPLASMIC"/>
    <property type="match status" value="1"/>
</dbReference>
<comment type="similarity">
    <text evidence="1">Belongs to the class-I aminoacyl-tRNA synthetase family.</text>
</comment>
<evidence type="ECO:0000259" key="8">
    <source>
        <dbReference type="Pfam" id="PF24810"/>
    </source>
</evidence>
<dbReference type="GO" id="GO:0002161">
    <property type="term" value="F:aminoacyl-tRNA deacylase activity"/>
    <property type="evidence" value="ECO:0007669"/>
    <property type="project" value="InterPro"/>
</dbReference>
<protein>
    <submittedName>
        <fullName evidence="9">Cytosolic leucyl tRNA synthetase</fullName>
    </submittedName>
</protein>
<keyword evidence="2" id="KW-0436">Ligase</keyword>
<reference evidence="9 10" key="1">
    <citation type="submission" date="2019-04" db="EMBL/GenBank/DDBJ databases">
        <title>Aspergillus burnettii sp. nov., novel species from soil in southeast Queensland.</title>
        <authorList>
            <person name="Gilchrist C.L.M."/>
            <person name="Pitt J.I."/>
            <person name="Lange L."/>
            <person name="Lacey H.J."/>
            <person name="Vuong D."/>
            <person name="Midgley D.J."/>
            <person name="Greenfield P."/>
            <person name="Bradbury M."/>
            <person name="Lacey E."/>
            <person name="Busk P.K."/>
            <person name="Pilgaard B."/>
            <person name="Chooi Y.H."/>
            <person name="Piggott A.M."/>
        </authorList>
    </citation>
    <scope>NUCLEOTIDE SEQUENCE [LARGE SCALE GENOMIC DNA]</scope>
    <source>
        <strain evidence="9 10">FRR 5400</strain>
    </source>
</reference>
<evidence type="ECO:0000256" key="2">
    <source>
        <dbReference type="ARBA" id="ARBA00022598"/>
    </source>
</evidence>